<dbReference type="Proteomes" id="UP001501295">
    <property type="component" value="Unassembled WGS sequence"/>
</dbReference>
<keyword evidence="2" id="KW-0812">Transmembrane</keyword>
<feature type="compositionally biased region" description="Basic and acidic residues" evidence="1">
    <location>
        <begin position="61"/>
        <end position="76"/>
    </location>
</feature>
<accession>A0ABP8VRS2</accession>
<gene>
    <name evidence="3" type="ORF">GCM10025780_11310</name>
</gene>
<comment type="caution">
    <text evidence="3">The sequence shown here is derived from an EMBL/GenBank/DDBJ whole genome shotgun (WGS) entry which is preliminary data.</text>
</comment>
<protein>
    <submittedName>
        <fullName evidence="3">Uncharacterized protein</fullName>
    </submittedName>
</protein>
<reference evidence="4" key="1">
    <citation type="journal article" date="2019" name="Int. J. Syst. Evol. Microbiol.">
        <title>The Global Catalogue of Microorganisms (GCM) 10K type strain sequencing project: providing services to taxonomists for standard genome sequencing and annotation.</title>
        <authorList>
            <consortium name="The Broad Institute Genomics Platform"/>
            <consortium name="The Broad Institute Genome Sequencing Center for Infectious Disease"/>
            <person name="Wu L."/>
            <person name="Ma J."/>
        </authorList>
    </citation>
    <scope>NUCLEOTIDE SEQUENCE [LARGE SCALE GENOMIC DNA]</scope>
    <source>
        <strain evidence="4">JCM 18956</strain>
    </source>
</reference>
<name>A0ABP8VRS2_9MICO</name>
<evidence type="ECO:0000256" key="1">
    <source>
        <dbReference type="SAM" id="MobiDB-lite"/>
    </source>
</evidence>
<organism evidence="3 4">
    <name type="scientific">Frondihabitans cladoniiphilus</name>
    <dbReference type="NCBI Taxonomy" id="715785"/>
    <lineage>
        <taxon>Bacteria</taxon>
        <taxon>Bacillati</taxon>
        <taxon>Actinomycetota</taxon>
        <taxon>Actinomycetes</taxon>
        <taxon>Micrococcales</taxon>
        <taxon>Microbacteriaceae</taxon>
        <taxon>Frondihabitans</taxon>
    </lineage>
</organism>
<sequence length="76" mass="8170">MLTVTALASSLIALEAKAPVFAPPFIISLIAAAVFTLLGFVVFSFKNYANRTPPRGQASFPEHEGPIDEFGHAEEH</sequence>
<keyword evidence="2" id="KW-0472">Membrane</keyword>
<proteinExistence type="predicted"/>
<feature type="region of interest" description="Disordered" evidence="1">
    <location>
        <begin position="53"/>
        <end position="76"/>
    </location>
</feature>
<keyword evidence="4" id="KW-1185">Reference proteome</keyword>
<keyword evidence="2" id="KW-1133">Transmembrane helix</keyword>
<dbReference type="RefSeq" id="WP_345374219.1">
    <property type="nucleotide sequence ID" value="NZ_BAABLM010000002.1"/>
</dbReference>
<evidence type="ECO:0000313" key="3">
    <source>
        <dbReference type="EMBL" id="GAA4669761.1"/>
    </source>
</evidence>
<dbReference type="EMBL" id="BAABLM010000002">
    <property type="protein sequence ID" value="GAA4669761.1"/>
    <property type="molecule type" value="Genomic_DNA"/>
</dbReference>
<feature type="transmembrane region" description="Helical" evidence="2">
    <location>
        <begin position="26"/>
        <end position="45"/>
    </location>
</feature>
<evidence type="ECO:0000313" key="4">
    <source>
        <dbReference type="Proteomes" id="UP001501295"/>
    </source>
</evidence>
<evidence type="ECO:0000256" key="2">
    <source>
        <dbReference type="SAM" id="Phobius"/>
    </source>
</evidence>